<protein>
    <submittedName>
        <fullName evidence="1">Uncharacterized protein</fullName>
    </submittedName>
</protein>
<gene>
    <name evidence="1" type="ORF">CPB83DRAFT_943321</name>
</gene>
<evidence type="ECO:0000313" key="1">
    <source>
        <dbReference type="EMBL" id="KAF9525510.1"/>
    </source>
</evidence>
<comment type="caution">
    <text evidence="1">The sequence shown here is derived from an EMBL/GenBank/DDBJ whole genome shotgun (WGS) entry which is preliminary data.</text>
</comment>
<proteinExistence type="predicted"/>
<organism evidence="1 2">
    <name type="scientific">Crepidotus variabilis</name>
    <dbReference type="NCBI Taxonomy" id="179855"/>
    <lineage>
        <taxon>Eukaryota</taxon>
        <taxon>Fungi</taxon>
        <taxon>Dikarya</taxon>
        <taxon>Basidiomycota</taxon>
        <taxon>Agaricomycotina</taxon>
        <taxon>Agaricomycetes</taxon>
        <taxon>Agaricomycetidae</taxon>
        <taxon>Agaricales</taxon>
        <taxon>Agaricineae</taxon>
        <taxon>Crepidotaceae</taxon>
        <taxon>Crepidotus</taxon>
    </lineage>
</organism>
<dbReference type="AlphaFoldDB" id="A0A9P6EAJ9"/>
<evidence type="ECO:0000313" key="2">
    <source>
        <dbReference type="Proteomes" id="UP000807306"/>
    </source>
</evidence>
<name>A0A9P6EAJ9_9AGAR</name>
<dbReference type="EMBL" id="MU157883">
    <property type="protein sequence ID" value="KAF9525510.1"/>
    <property type="molecule type" value="Genomic_DNA"/>
</dbReference>
<dbReference type="Proteomes" id="UP000807306">
    <property type="component" value="Unassembled WGS sequence"/>
</dbReference>
<keyword evidence="2" id="KW-1185">Reference proteome</keyword>
<sequence>MSNARLVDLSGLKSSDLASLVSVQLEGMDTWDPIDRALTRLKPRNLSLFLAPNLRQIKISPATENISTYPLQWHQLTEIVLHHYPQSTVQIINLLRACLKMVRFRVLATSALLQEEQADLTLAQPSEECHPVSLTNLKTFEISTPVKGHHSEAFDNLIIPTIEMVTLKYLYTPDSPFFPDAEPTNDSPAAIHGTDAFLKMISVPDDNNEILCPRLEEFHSTTRDNQFTDQGILDFIKAKQAGIHQRWQSLNDLKYTCHDLKMIL</sequence>
<accession>A0A9P6EAJ9</accession>
<dbReference type="OrthoDB" id="3365698at2759"/>
<reference evidence="1" key="1">
    <citation type="submission" date="2020-11" db="EMBL/GenBank/DDBJ databases">
        <authorList>
            <consortium name="DOE Joint Genome Institute"/>
            <person name="Ahrendt S."/>
            <person name="Riley R."/>
            <person name="Andreopoulos W."/>
            <person name="Labutti K."/>
            <person name="Pangilinan J."/>
            <person name="Ruiz-Duenas F.J."/>
            <person name="Barrasa J.M."/>
            <person name="Sanchez-Garcia M."/>
            <person name="Camarero S."/>
            <person name="Miyauchi S."/>
            <person name="Serrano A."/>
            <person name="Linde D."/>
            <person name="Babiker R."/>
            <person name="Drula E."/>
            <person name="Ayuso-Fernandez I."/>
            <person name="Pacheco R."/>
            <person name="Padilla G."/>
            <person name="Ferreira P."/>
            <person name="Barriuso J."/>
            <person name="Kellner H."/>
            <person name="Castanera R."/>
            <person name="Alfaro M."/>
            <person name="Ramirez L."/>
            <person name="Pisabarro A.G."/>
            <person name="Kuo A."/>
            <person name="Tritt A."/>
            <person name="Lipzen A."/>
            <person name="He G."/>
            <person name="Yan M."/>
            <person name="Ng V."/>
            <person name="Cullen D."/>
            <person name="Martin F."/>
            <person name="Rosso M.-N."/>
            <person name="Henrissat B."/>
            <person name="Hibbett D."/>
            <person name="Martinez A.T."/>
            <person name="Grigoriev I.V."/>
        </authorList>
    </citation>
    <scope>NUCLEOTIDE SEQUENCE</scope>
    <source>
        <strain evidence="1">CBS 506.95</strain>
    </source>
</reference>